<dbReference type="eggNOG" id="ENOG502SWTR">
    <property type="taxonomic scope" value="Eukaryota"/>
</dbReference>
<feature type="coiled-coil region" evidence="1">
    <location>
        <begin position="943"/>
        <end position="970"/>
    </location>
</feature>
<dbReference type="KEGG" id="tet:TTHERM_00354590"/>
<feature type="compositionally biased region" description="Polar residues" evidence="2">
    <location>
        <begin position="706"/>
        <end position="717"/>
    </location>
</feature>
<feature type="region of interest" description="Disordered" evidence="2">
    <location>
        <begin position="401"/>
        <end position="457"/>
    </location>
</feature>
<feature type="coiled-coil region" evidence="1">
    <location>
        <begin position="131"/>
        <end position="171"/>
    </location>
</feature>
<evidence type="ECO:0000256" key="2">
    <source>
        <dbReference type="SAM" id="MobiDB-lite"/>
    </source>
</evidence>
<evidence type="ECO:0000256" key="1">
    <source>
        <dbReference type="SAM" id="Coils"/>
    </source>
</evidence>
<gene>
    <name evidence="3" type="ORF">TTHERM_00354590</name>
</gene>
<name>Q22YB1_TETTS</name>
<dbReference type="HOGENOM" id="CLU_258533_0_0_1"/>
<proteinExistence type="predicted"/>
<dbReference type="AlphaFoldDB" id="Q22YB1"/>
<organism evidence="3 4">
    <name type="scientific">Tetrahymena thermophila (strain SB210)</name>
    <dbReference type="NCBI Taxonomy" id="312017"/>
    <lineage>
        <taxon>Eukaryota</taxon>
        <taxon>Sar</taxon>
        <taxon>Alveolata</taxon>
        <taxon>Ciliophora</taxon>
        <taxon>Intramacronucleata</taxon>
        <taxon>Oligohymenophorea</taxon>
        <taxon>Hymenostomatida</taxon>
        <taxon>Tetrahymenina</taxon>
        <taxon>Tetrahymenidae</taxon>
        <taxon>Tetrahymena</taxon>
    </lineage>
</organism>
<sequence>MQNLDKIRNNLNSKLQIQTELNAILIGGNSLSNLGLICNQGATGNIFSNNVGSTTHGNTPINNCQNSSFQNSNQTFKKVLSITPQYSSSNKINLFQSQNKQIQDLSQNQKKDSACSYSASQISAQSSQKLIQQQMQNGKKLQNKIDIENENNFLKNKNEEVEEQLHEDTDHQDGNADSNFIQHQVINSGVQRNNSALEGYSKNSQHHKQSDLDNLNLAATLIFEKLKKRDKNSNSAKGHPRNVHQSGLTSNASYSKSSLPSNNSTTVNHYQGNNSSSNNNNNNYNFNQQILGSNKNSIQPSQASQPQQRTAFLSNSINNFNSKNMFGLQQTNLNNNSNQVQSNSANQLSKTLSFTIQQYHQLMNHDTHQPYQQQQPQHSQNQFIKQIHQLVNNQQNEIHNSNSVNQSNITGSQQQGQSQPNFFNNTNLSGIKSPTQQLSNTQKHRKVASMSSSSPKYSKENMYIDCSKGSYNIVDVKKLFKGISPQTTSNFHLLSTNQINSNGAKQLKQLNSGEKGEANFCTPHNHQNQSVQNADNQNYLQIKVSKTPGNLSFNQKITNNCQNNEVSRDIEKSSHRSSEKSKNFLSKITNQGKNNNTKPAVQQQQLQAKKTQQKKSHKSQSCISVSTANPNHQKIAQNSLNQNKNQEEPKKIPQLSIQSGVGGGGTDLLIKQNKQIYQSQVNFQLLKQQLIEQHSSAKNQNDKQSQHQQNHVSCDDTTAVNSYTKDKISEKDQQHSKSSEQNLNLENAKISSKFDQILKQRIDQNSYSEIMEVFSQLSSSDIYFQSSLQKLKICLDSLMHDMNSKIKNLKIFAAKTQQLKKNVETINNEKKQLINKVNILQNENQQLLSNSTNVTNSNQSKTNNNINIPSDNYNNNINFNQNQKLLSSGQSPTNQVEFIAKTNQEETQQYKVQSLKQFNSPNEKQIEISRFQEKQTQTILKENDSTEKQKQNQQNNFQVTKEEIEEVYNENQILREYVVEQEKKLTAYKDKESSMIKLLLAIKKNGVDIDEIYERDVVNQIHSHKQQNLNNNNDDDEEDDEQEENDQGQVNNLVRSRYIENLKNGIIDQRNNSQFFGYADESIINDSDESSFNYYGKPQSLENSLLNQIDQLKYQSNANSGRSKIEDGIQKKLKLNLNEIKKIPTQTNEEAVQNNKNGNQVEEIYQKQQLQQQQINQLPCYENAHQKVEQNLLKNEFINNNSKGFINENIFIEQEYQECNFDQSQNKQLCNILEDINNINILDSSYS</sequence>
<dbReference type="GeneID" id="7845861"/>
<dbReference type="InParanoid" id="Q22YB1"/>
<feature type="region of interest" description="Disordered" evidence="2">
    <location>
        <begin position="230"/>
        <end position="288"/>
    </location>
</feature>
<feature type="compositionally biased region" description="Acidic residues" evidence="2">
    <location>
        <begin position="1033"/>
        <end position="1046"/>
    </location>
</feature>
<dbReference type="EMBL" id="GG662749">
    <property type="protein sequence ID" value="EAR90113.2"/>
    <property type="molecule type" value="Genomic_DNA"/>
</dbReference>
<feature type="compositionally biased region" description="Low complexity" evidence="2">
    <location>
        <begin position="273"/>
        <end position="287"/>
    </location>
</feature>
<feature type="compositionally biased region" description="Polar residues" evidence="2">
    <location>
        <begin position="401"/>
        <end position="441"/>
    </location>
</feature>
<accession>Q22YB1</accession>
<feature type="compositionally biased region" description="Polar residues" evidence="2">
    <location>
        <begin position="588"/>
        <end position="601"/>
    </location>
</feature>
<feature type="region of interest" description="Disordered" evidence="2">
    <location>
        <begin position="588"/>
        <end position="632"/>
    </location>
</feature>
<feature type="region of interest" description="Disordered" evidence="2">
    <location>
        <begin position="1023"/>
        <end position="1050"/>
    </location>
</feature>
<dbReference type="Proteomes" id="UP000009168">
    <property type="component" value="Unassembled WGS sequence"/>
</dbReference>
<feature type="coiled-coil region" evidence="1">
    <location>
        <begin position="816"/>
        <end position="850"/>
    </location>
</feature>
<evidence type="ECO:0000313" key="4">
    <source>
        <dbReference type="Proteomes" id="UP000009168"/>
    </source>
</evidence>
<keyword evidence="4" id="KW-1185">Reference proteome</keyword>
<feature type="compositionally biased region" description="Low complexity" evidence="2">
    <location>
        <begin position="250"/>
        <end position="264"/>
    </location>
</feature>
<evidence type="ECO:0000313" key="3">
    <source>
        <dbReference type="EMBL" id="EAR90113.2"/>
    </source>
</evidence>
<dbReference type="RefSeq" id="XP_001010358.2">
    <property type="nucleotide sequence ID" value="XM_001010358.2"/>
</dbReference>
<reference evidence="4" key="1">
    <citation type="journal article" date="2006" name="PLoS Biol.">
        <title>Macronuclear genome sequence of the ciliate Tetrahymena thermophila, a model eukaryote.</title>
        <authorList>
            <person name="Eisen J.A."/>
            <person name="Coyne R.S."/>
            <person name="Wu M."/>
            <person name="Wu D."/>
            <person name="Thiagarajan M."/>
            <person name="Wortman J.R."/>
            <person name="Badger J.H."/>
            <person name="Ren Q."/>
            <person name="Amedeo P."/>
            <person name="Jones K.M."/>
            <person name="Tallon L.J."/>
            <person name="Delcher A.L."/>
            <person name="Salzberg S.L."/>
            <person name="Silva J.C."/>
            <person name="Haas B.J."/>
            <person name="Majoros W.H."/>
            <person name="Farzad M."/>
            <person name="Carlton J.M."/>
            <person name="Smith R.K. Jr."/>
            <person name="Garg J."/>
            <person name="Pearlman R.E."/>
            <person name="Karrer K.M."/>
            <person name="Sun L."/>
            <person name="Manning G."/>
            <person name="Elde N.C."/>
            <person name="Turkewitz A.P."/>
            <person name="Asai D.J."/>
            <person name="Wilkes D.E."/>
            <person name="Wang Y."/>
            <person name="Cai H."/>
            <person name="Collins K."/>
            <person name="Stewart B.A."/>
            <person name="Lee S.R."/>
            <person name="Wilamowska K."/>
            <person name="Weinberg Z."/>
            <person name="Ruzzo W.L."/>
            <person name="Wloga D."/>
            <person name="Gaertig J."/>
            <person name="Frankel J."/>
            <person name="Tsao C.-C."/>
            <person name="Gorovsky M.A."/>
            <person name="Keeling P.J."/>
            <person name="Waller R.F."/>
            <person name="Patron N.J."/>
            <person name="Cherry J.M."/>
            <person name="Stover N.A."/>
            <person name="Krieger C.J."/>
            <person name="del Toro C."/>
            <person name="Ryder H.F."/>
            <person name="Williamson S.C."/>
            <person name="Barbeau R.A."/>
            <person name="Hamilton E.P."/>
            <person name="Orias E."/>
        </authorList>
    </citation>
    <scope>NUCLEOTIDE SEQUENCE [LARGE SCALE GENOMIC DNA]</scope>
    <source>
        <strain evidence="4">SB210</strain>
    </source>
</reference>
<protein>
    <submittedName>
        <fullName evidence="3">Uncharacterized protein</fullName>
    </submittedName>
</protein>
<keyword evidence="1" id="KW-0175">Coiled coil</keyword>
<feature type="region of interest" description="Disordered" evidence="2">
    <location>
        <begin position="694"/>
        <end position="717"/>
    </location>
</feature>